<dbReference type="Gene3D" id="2.40.50.140">
    <property type="entry name" value="Nucleic acid-binding proteins"/>
    <property type="match status" value="1"/>
</dbReference>
<evidence type="ECO:0000313" key="1">
    <source>
        <dbReference type="EMBL" id="CAJ1057755.1"/>
    </source>
</evidence>
<proteinExistence type="predicted"/>
<sequence length="294" mass="32839">MSLRRIFSEDAPTHQSFPSVKVKVVALHTRTTVSSWVFDKGEAHPLVKHTNCTAAISDGVAVVKFTAYEGIAAKLTEGGCYIIRNYGMSKYGRTRTMLSHRDTAVYHTSQVEVPAHLVEEGKEMVCPPSPFKHVKDIEGETDTLFTIEGCVTEINKVKQVPGQRGLPVPIIEIKIKEKEAEVKVCLWREATLAELSLGKPCRITHLRVKTAGQYGFILHTTNFSDVEMVTKHVQIAVAGFSFNEEDETVNILDDSYAEWTVPRWMWDEKFPDAVTTMPASVIIAFEEGDVVDIL</sequence>
<evidence type="ECO:0000313" key="2">
    <source>
        <dbReference type="Proteomes" id="UP001178508"/>
    </source>
</evidence>
<name>A0AAV1F9N8_XYRNO</name>
<protein>
    <submittedName>
        <fullName evidence="1">Uncharacterized protein LOC115579694 isoform X1</fullName>
    </submittedName>
</protein>
<organism evidence="1 2">
    <name type="scientific">Xyrichtys novacula</name>
    <name type="common">Pearly razorfish</name>
    <name type="synonym">Hemipteronotus novacula</name>
    <dbReference type="NCBI Taxonomy" id="13765"/>
    <lineage>
        <taxon>Eukaryota</taxon>
        <taxon>Metazoa</taxon>
        <taxon>Chordata</taxon>
        <taxon>Craniata</taxon>
        <taxon>Vertebrata</taxon>
        <taxon>Euteleostomi</taxon>
        <taxon>Actinopterygii</taxon>
        <taxon>Neopterygii</taxon>
        <taxon>Teleostei</taxon>
        <taxon>Neoteleostei</taxon>
        <taxon>Acanthomorphata</taxon>
        <taxon>Eupercaria</taxon>
        <taxon>Labriformes</taxon>
        <taxon>Labridae</taxon>
        <taxon>Xyrichtys</taxon>
    </lineage>
</organism>
<gene>
    <name evidence="1" type="ORF">XNOV1_A021485</name>
</gene>
<dbReference type="Proteomes" id="UP001178508">
    <property type="component" value="Chromosome 6"/>
</dbReference>
<keyword evidence="2" id="KW-1185">Reference proteome</keyword>
<dbReference type="EMBL" id="OY660869">
    <property type="protein sequence ID" value="CAJ1057755.1"/>
    <property type="molecule type" value="Genomic_DNA"/>
</dbReference>
<dbReference type="SUPFAM" id="SSF50249">
    <property type="entry name" value="Nucleic acid-binding proteins"/>
    <property type="match status" value="1"/>
</dbReference>
<accession>A0AAV1F9N8</accession>
<dbReference type="InterPro" id="IPR012340">
    <property type="entry name" value="NA-bd_OB-fold"/>
</dbReference>
<dbReference type="AlphaFoldDB" id="A0AAV1F9N8"/>
<reference evidence="1" key="1">
    <citation type="submission" date="2023-08" db="EMBL/GenBank/DDBJ databases">
        <authorList>
            <person name="Alioto T."/>
            <person name="Alioto T."/>
            <person name="Gomez Garrido J."/>
        </authorList>
    </citation>
    <scope>NUCLEOTIDE SEQUENCE</scope>
</reference>